<dbReference type="PANTHER" id="PTHR34605">
    <property type="entry name" value="PHAGE_INTEGRASE DOMAIN-CONTAINING PROTEIN"/>
    <property type="match status" value="1"/>
</dbReference>
<proteinExistence type="predicted"/>
<comment type="caution">
    <text evidence="2">The sequence shown here is derived from an EMBL/GenBank/DDBJ whole genome shotgun (WGS) entry which is preliminary data.</text>
</comment>
<gene>
    <name evidence="2" type="ORF">XENOCAPTIV_026155</name>
</gene>
<reference evidence="2 3" key="1">
    <citation type="submission" date="2021-06" db="EMBL/GenBank/DDBJ databases">
        <authorList>
            <person name="Palmer J.M."/>
        </authorList>
    </citation>
    <scope>NUCLEOTIDE SEQUENCE [LARGE SCALE GENOMIC DNA]</scope>
    <source>
        <strain evidence="2 3">XC_2019</strain>
        <tissue evidence="2">Muscle</tissue>
    </source>
</reference>
<evidence type="ECO:0000256" key="1">
    <source>
        <dbReference type="ARBA" id="ARBA00023172"/>
    </source>
</evidence>
<dbReference type="PANTHER" id="PTHR34605:SF3">
    <property type="entry name" value="P CELL-TYPE AGGLUTINATION PROTEIN MAP4-LIKE-RELATED"/>
    <property type="match status" value="1"/>
</dbReference>
<sequence>MKGKGPCFISIACLDGPFFPFRAMFKFTLKYHKLGPTNMPLLSSRKSPYVRFLVSQIFQANLSPMQPAPSQFSGHSFRIGAATTGAAQGLSSASLQQLGCWSSPAFSSYVHPDFNTVLTAPQQFFYYYASAARHSILIGSAAIHASFFMPSRLDISFSQPLRLSFCPSRCSRDTIYNFPSSAFSALIPRAFTVQSTI</sequence>
<accession>A0ABV0QEK2</accession>
<evidence type="ECO:0000313" key="2">
    <source>
        <dbReference type="EMBL" id="MEQ2194251.1"/>
    </source>
</evidence>
<protein>
    <submittedName>
        <fullName evidence="2">Uncharacterized protein</fullName>
    </submittedName>
</protein>
<dbReference type="InterPro" id="IPR013762">
    <property type="entry name" value="Integrase-like_cat_sf"/>
</dbReference>
<dbReference type="EMBL" id="JAHRIN010009047">
    <property type="protein sequence ID" value="MEQ2194251.1"/>
    <property type="molecule type" value="Genomic_DNA"/>
</dbReference>
<name>A0ABV0QEK2_9TELE</name>
<keyword evidence="3" id="KW-1185">Reference proteome</keyword>
<organism evidence="2 3">
    <name type="scientific">Xenoophorus captivus</name>
    <dbReference type="NCBI Taxonomy" id="1517983"/>
    <lineage>
        <taxon>Eukaryota</taxon>
        <taxon>Metazoa</taxon>
        <taxon>Chordata</taxon>
        <taxon>Craniata</taxon>
        <taxon>Vertebrata</taxon>
        <taxon>Euteleostomi</taxon>
        <taxon>Actinopterygii</taxon>
        <taxon>Neopterygii</taxon>
        <taxon>Teleostei</taxon>
        <taxon>Neoteleostei</taxon>
        <taxon>Acanthomorphata</taxon>
        <taxon>Ovalentaria</taxon>
        <taxon>Atherinomorphae</taxon>
        <taxon>Cyprinodontiformes</taxon>
        <taxon>Goodeidae</taxon>
        <taxon>Xenoophorus</taxon>
    </lineage>
</organism>
<dbReference type="SUPFAM" id="SSF56349">
    <property type="entry name" value="DNA breaking-rejoining enzymes"/>
    <property type="match status" value="1"/>
</dbReference>
<dbReference type="InterPro" id="IPR011010">
    <property type="entry name" value="DNA_brk_join_enz"/>
</dbReference>
<dbReference type="InterPro" id="IPR052925">
    <property type="entry name" value="Phage_Integrase-like_Recomb"/>
</dbReference>
<evidence type="ECO:0000313" key="3">
    <source>
        <dbReference type="Proteomes" id="UP001434883"/>
    </source>
</evidence>
<keyword evidence="1" id="KW-0233">DNA recombination</keyword>
<dbReference type="Gene3D" id="1.10.443.10">
    <property type="entry name" value="Intergrase catalytic core"/>
    <property type="match status" value="1"/>
</dbReference>
<dbReference type="Proteomes" id="UP001434883">
    <property type="component" value="Unassembled WGS sequence"/>
</dbReference>